<dbReference type="InterPro" id="IPR000477">
    <property type="entry name" value="RT_dom"/>
</dbReference>
<name>A0A5N4A522_PHOPY</name>
<dbReference type="SUPFAM" id="SSF50630">
    <property type="entry name" value="Acid proteases"/>
    <property type="match status" value="1"/>
</dbReference>
<dbReference type="Gene3D" id="1.10.340.70">
    <property type="match status" value="1"/>
</dbReference>
<dbReference type="CDD" id="cd01647">
    <property type="entry name" value="RT_LTR"/>
    <property type="match status" value="1"/>
</dbReference>
<dbReference type="Gene3D" id="3.10.10.10">
    <property type="entry name" value="HIV Type 1 Reverse Transcriptase, subunit A, domain 1"/>
    <property type="match status" value="1"/>
</dbReference>
<dbReference type="InterPro" id="IPR043128">
    <property type="entry name" value="Rev_trsase/Diguanyl_cyclase"/>
</dbReference>
<dbReference type="InterPro" id="IPR050951">
    <property type="entry name" value="Retrovirus_Pol_polyprotein"/>
</dbReference>
<dbReference type="GO" id="GO:0042575">
    <property type="term" value="C:DNA polymerase complex"/>
    <property type="evidence" value="ECO:0007669"/>
    <property type="project" value="UniProtKB-ARBA"/>
</dbReference>
<dbReference type="CDD" id="cd09274">
    <property type="entry name" value="RNase_HI_RT_Ty3"/>
    <property type="match status" value="1"/>
</dbReference>
<dbReference type="EMBL" id="VVIM01000010">
    <property type="protein sequence ID" value="KAB0792407.1"/>
    <property type="molecule type" value="Genomic_DNA"/>
</dbReference>
<evidence type="ECO:0000259" key="3">
    <source>
        <dbReference type="PROSITE" id="PS50878"/>
    </source>
</evidence>
<dbReference type="InterPro" id="IPR043502">
    <property type="entry name" value="DNA/RNA_pol_sf"/>
</dbReference>
<dbReference type="SUPFAM" id="SSF56672">
    <property type="entry name" value="DNA/RNA polymerases"/>
    <property type="match status" value="1"/>
</dbReference>
<dbReference type="PANTHER" id="PTHR37984">
    <property type="entry name" value="PROTEIN CBG26694"/>
    <property type="match status" value="1"/>
</dbReference>
<dbReference type="Gene3D" id="3.30.420.10">
    <property type="entry name" value="Ribonuclease H-like superfamily/Ribonuclease H"/>
    <property type="match status" value="1"/>
</dbReference>
<comment type="caution">
    <text evidence="5">The sequence shown here is derived from an EMBL/GenBank/DDBJ whole genome shotgun (WGS) entry which is preliminary data.</text>
</comment>
<protein>
    <recommendedName>
        <fullName evidence="1">RNA-directed DNA polymerase</fullName>
        <ecNumber evidence="1">2.7.7.49</ecNumber>
    </recommendedName>
</protein>
<dbReference type="InterPro" id="IPR041588">
    <property type="entry name" value="Integrase_H2C2"/>
</dbReference>
<dbReference type="FunFam" id="3.30.70.270:FF:000026">
    <property type="entry name" value="Transposon Ty3-G Gag-Pol polyprotein"/>
    <property type="match status" value="1"/>
</dbReference>
<dbReference type="Pfam" id="PF00665">
    <property type="entry name" value="rve"/>
    <property type="match status" value="1"/>
</dbReference>
<accession>A0A5N4A522</accession>
<gene>
    <name evidence="5" type="ORF">PPYR_14366</name>
</gene>
<organism evidence="5 6">
    <name type="scientific">Photinus pyralis</name>
    <name type="common">Common eastern firefly</name>
    <name type="synonym">Lampyris pyralis</name>
    <dbReference type="NCBI Taxonomy" id="7054"/>
    <lineage>
        <taxon>Eukaryota</taxon>
        <taxon>Metazoa</taxon>
        <taxon>Ecdysozoa</taxon>
        <taxon>Arthropoda</taxon>
        <taxon>Hexapoda</taxon>
        <taxon>Insecta</taxon>
        <taxon>Pterygota</taxon>
        <taxon>Neoptera</taxon>
        <taxon>Endopterygota</taxon>
        <taxon>Coleoptera</taxon>
        <taxon>Polyphaga</taxon>
        <taxon>Elateriformia</taxon>
        <taxon>Elateroidea</taxon>
        <taxon>Lampyridae</taxon>
        <taxon>Lampyrinae</taxon>
        <taxon>Photinus</taxon>
    </lineage>
</organism>
<evidence type="ECO:0000313" key="6">
    <source>
        <dbReference type="Proteomes" id="UP000327044"/>
    </source>
</evidence>
<dbReference type="FunFam" id="3.30.420.10:FF:000063">
    <property type="entry name" value="Retrovirus-related Pol polyprotein from transposon 297-like Protein"/>
    <property type="match status" value="1"/>
</dbReference>
<dbReference type="GO" id="GO:0015074">
    <property type="term" value="P:DNA integration"/>
    <property type="evidence" value="ECO:0007669"/>
    <property type="project" value="InterPro"/>
</dbReference>
<feature type="domain" description="Integrase catalytic" evidence="4">
    <location>
        <begin position="1034"/>
        <end position="1205"/>
    </location>
</feature>
<dbReference type="Pfam" id="PF17919">
    <property type="entry name" value="RT_RNaseH_2"/>
    <property type="match status" value="1"/>
</dbReference>
<dbReference type="PROSITE" id="PS50878">
    <property type="entry name" value="RT_POL"/>
    <property type="match status" value="1"/>
</dbReference>
<dbReference type="InterPro" id="IPR021109">
    <property type="entry name" value="Peptidase_aspartic_dom_sf"/>
</dbReference>
<dbReference type="InterPro" id="IPR036397">
    <property type="entry name" value="RNaseH_sf"/>
</dbReference>
<dbReference type="InterPro" id="IPR041577">
    <property type="entry name" value="RT_RNaseH_2"/>
</dbReference>
<evidence type="ECO:0000256" key="2">
    <source>
        <dbReference type="SAM" id="MobiDB-lite"/>
    </source>
</evidence>
<feature type="region of interest" description="Disordered" evidence="2">
    <location>
        <begin position="213"/>
        <end position="250"/>
    </location>
</feature>
<dbReference type="Gene3D" id="3.30.70.270">
    <property type="match status" value="2"/>
</dbReference>
<dbReference type="Pfam" id="PF00078">
    <property type="entry name" value="RVT_1"/>
    <property type="match status" value="1"/>
</dbReference>
<dbReference type="SUPFAM" id="SSF53098">
    <property type="entry name" value="Ribonuclease H-like"/>
    <property type="match status" value="1"/>
</dbReference>
<keyword evidence="6" id="KW-1185">Reference proteome</keyword>
<dbReference type="InParanoid" id="A0A5N4A522"/>
<proteinExistence type="predicted"/>
<dbReference type="PANTHER" id="PTHR37984:SF8">
    <property type="entry name" value="CCHC-TYPE DOMAIN-CONTAINING PROTEIN"/>
    <property type="match status" value="1"/>
</dbReference>
<evidence type="ECO:0000259" key="4">
    <source>
        <dbReference type="PROSITE" id="PS50994"/>
    </source>
</evidence>
<sequence>MPNQVVETATVAATTPRNKVAGSTCSIQHLNIASKNLSYEWKRWFTQFKIYLRATSLEREENGRKVALLLHHMGPEALEIFNSFDVNIDSVTYDNLISKFEKHFTPKTNISIERHKFFTRRQLEGESLEEFVTALSNLSLTCDFTELRESLVKDIFTCGLNSGFAEVKQKIISEGAITLDKAVELAKTYTLSKIEAASCSVVGAVHYNTSHNEMGQRRWKNRAHQRSTSPSTRRTTPSIRRTTSPSPVSRDRKNICQRCGQHHRFRCPADGVKCSYCFKIGHYAKMCLRNKNVKSLTVDTGDELFIGSISYVCSVKKSQWEVPVSINGTILLCQLDTGAETNVMSLTDFSRLNLKKGLINVSHNSVRTVSGERLELAGEVDLTCHIQSSDHIIKFHVIKVGCKPILGLQTCIDLKLLKRVNQVTFNKYEVQSTQSIITQYNEVFKGLGLIKSQCRLQINKNVTPIREPLRKIPFKLYESLKTELIRMQELDVISPVSEPTQWVNSIVLTSKKNGSIRVCLDPRNLNKAILRAHYPFPSIDVIRSQLNGSNYFSTLDANWGFWTIALDEESSKLCTFITPFGRFRFKRLPFGISAAPEIFHSTMTELFADIPNTVVYFDDLLIHAPTKEKHHEILEQVLKRAKEINLKFNLNKSQFCLNKVTYMGHVFSKEGMTPDPNKIKAIVDMSQPKNSQELQRFLGMLTYLSAYIKNFSEETQQLRILLKKNVIWNWDTNHTATFNKLKTLITKAPVLTYFDQTKELILSCDASQSAVGAVILHGSNPIAYSSACLTEAQTNYAQIEKELLAIVHGCLKFHQFIFGHKITVHTDHKPLVPLFIKALHKVPQRLQRFMLKIQCYDLNVMYKPGKEMYISDTLSRSPLSDSIVDLQEDITLHINMLKSCLEVSPETLESFRKETQNDEELQTIVKLCQTGWPLAKSNLPPETKPYYKFQEEINVLDGLVFKGNNLVVPKALRSKMLTKIHTGHFGVRKCLDYAKNALFWPNMSNDVRNIVTTCVACQEYSNNNSKEPLLPHEIKAIPWNKVGVDFMELKGNKYLICIDYFSKFIELSVLRNGTNAKIVINELKSIFSRQGIPVTLISDNGPPFNAVEFANFIKEWDIQHITTSPYHSQSNGQVERAIGTIKRMLMKTIESNGDPYLTLLQYRNTPNDSKNSPAQLLMSRRLRCSVPVHADLLLPKPIDVNRYENWVEDRNKRMKDVYNRGATKLPELMTEDDVLFKKIPSDKKWIQGKITQVGPEPKSYIIQSRDGMHYRRNRVHIKKFYKSNCNPEYGKSNNTHLDLNTDYNIDNNCNDCNNYCIYSNFDNVNNEPANDNGSTPNLNVTTRSGRQIKVPNKLDL</sequence>
<dbReference type="Pfam" id="PF17921">
    <property type="entry name" value="Integrase_H2C2"/>
    <property type="match status" value="1"/>
</dbReference>
<dbReference type="InterPro" id="IPR012337">
    <property type="entry name" value="RNaseH-like_sf"/>
</dbReference>
<feature type="compositionally biased region" description="Low complexity" evidence="2">
    <location>
        <begin position="226"/>
        <end position="248"/>
    </location>
</feature>
<dbReference type="GO" id="GO:0003676">
    <property type="term" value="F:nucleic acid binding"/>
    <property type="evidence" value="ECO:0007669"/>
    <property type="project" value="InterPro"/>
</dbReference>
<dbReference type="Gene3D" id="2.40.70.10">
    <property type="entry name" value="Acid Proteases"/>
    <property type="match status" value="1"/>
</dbReference>
<dbReference type="InterPro" id="IPR001584">
    <property type="entry name" value="Integrase_cat-core"/>
</dbReference>
<dbReference type="Proteomes" id="UP000327044">
    <property type="component" value="Unassembled WGS sequence"/>
</dbReference>
<dbReference type="FunFam" id="1.10.340.70:FF:000004">
    <property type="entry name" value="Retrovirus-related Pol polyprotein from transposon 297-like Protein"/>
    <property type="match status" value="1"/>
</dbReference>
<evidence type="ECO:0000313" key="5">
    <source>
        <dbReference type="EMBL" id="KAB0792407.1"/>
    </source>
</evidence>
<dbReference type="EC" id="2.7.7.49" evidence="1"/>
<dbReference type="GO" id="GO:0003964">
    <property type="term" value="F:RNA-directed DNA polymerase activity"/>
    <property type="evidence" value="ECO:0007669"/>
    <property type="project" value="UniProtKB-EC"/>
</dbReference>
<reference evidence="5 6" key="1">
    <citation type="journal article" date="2018" name="Elife">
        <title>Firefly genomes illuminate parallel origins of bioluminescence in beetles.</title>
        <authorList>
            <person name="Fallon T.R."/>
            <person name="Lower S.E."/>
            <person name="Chang C.H."/>
            <person name="Bessho-Uehara M."/>
            <person name="Martin G.J."/>
            <person name="Bewick A.J."/>
            <person name="Behringer M."/>
            <person name="Debat H.J."/>
            <person name="Wong I."/>
            <person name="Day J.C."/>
            <person name="Suvorov A."/>
            <person name="Silva C.J."/>
            <person name="Stanger-Hall K.F."/>
            <person name="Hall D.W."/>
            <person name="Schmitz R.J."/>
            <person name="Nelson D.R."/>
            <person name="Lewis S.M."/>
            <person name="Shigenobu S."/>
            <person name="Bybee S.M."/>
            <person name="Larracuente A.M."/>
            <person name="Oba Y."/>
            <person name="Weng J.K."/>
        </authorList>
    </citation>
    <scope>NUCLEOTIDE SEQUENCE [LARGE SCALE GENOMIC DNA]</scope>
    <source>
        <strain evidence="5">1611_PpyrPB1</strain>
        <tissue evidence="5">Whole body</tissue>
    </source>
</reference>
<feature type="domain" description="Reverse transcriptase" evidence="3">
    <location>
        <begin position="490"/>
        <end position="667"/>
    </location>
</feature>
<dbReference type="PROSITE" id="PS50994">
    <property type="entry name" value="INTEGRASE"/>
    <property type="match status" value="1"/>
</dbReference>
<evidence type="ECO:0000256" key="1">
    <source>
        <dbReference type="ARBA" id="ARBA00012493"/>
    </source>
</evidence>